<feature type="domain" description="Bin3-type SAM" evidence="7">
    <location>
        <begin position="144"/>
        <end position="356"/>
    </location>
</feature>
<dbReference type="InterPro" id="IPR039772">
    <property type="entry name" value="Bin3-like"/>
</dbReference>
<name>A0A0L0CCL7_LUCCU</name>
<organism evidence="8 9">
    <name type="scientific">Lucilia cuprina</name>
    <name type="common">Green bottle fly</name>
    <name type="synonym">Australian sheep blowfly</name>
    <dbReference type="NCBI Taxonomy" id="7375"/>
    <lineage>
        <taxon>Eukaryota</taxon>
        <taxon>Metazoa</taxon>
        <taxon>Ecdysozoa</taxon>
        <taxon>Arthropoda</taxon>
        <taxon>Hexapoda</taxon>
        <taxon>Insecta</taxon>
        <taxon>Pterygota</taxon>
        <taxon>Neoptera</taxon>
        <taxon>Endopterygota</taxon>
        <taxon>Diptera</taxon>
        <taxon>Brachycera</taxon>
        <taxon>Muscomorpha</taxon>
        <taxon>Oestroidea</taxon>
        <taxon>Calliphoridae</taxon>
        <taxon>Luciliinae</taxon>
        <taxon>Lucilia</taxon>
    </lineage>
</organism>
<comment type="caution">
    <text evidence="8">The sequence shown here is derived from an EMBL/GenBank/DDBJ whole genome shotgun (WGS) entry which is preliminary data.</text>
</comment>
<dbReference type="GO" id="GO:0040031">
    <property type="term" value="P:snRNA modification"/>
    <property type="evidence" value="ECO:0007669"/>
    <property type="project" value="TreeGrafter"/>
</dbReference>
<dbReference type="FunFam" id="3.40.50.150:FF:000083">
    <property type="entry name" value="7SK snRNA methylphosphate capping enzyme"/>
    <property type="match status" value="1"/>
</dbReference>
<accession>A0A0L0CCL7</accession>
<gene>
    <name evidence="8" type="ORF">FF38_00829</name>
</gene>
<dbReference type="OMA" id="KWIHLFH"/>
<dbReference type="STRING" id="7375.A0A0L0CCL7"/>
<keyword evidence="3 6" id="KW-0808">Transferase</keyword>
<dbReference type="PANTHER" id="PTHR12315">
    <property type="entry name" value="BICOID-INTERACTING PROTEIN RELATED"/>
    <property type="match status" value="1"/>
</dbReference>
<evidence type="ECO:0000256" key="5">
    <source>
        <dbReference type="PROSITE-ProRule" id="PRU00848"/>
    </source>
</evidence>
<proteinExistence type="inferred from homology"/>
<protein>
    <recommendedName>
        <fullName evidence="6">RNA methyltransferase</fullName>
        <ecNumber evidence="6">2.1.1.-</ecNumber>
    </recommendedName>
</protein>
<keyword evidence="4 5" id="KW-0949">S-adenosyl-L-methionine</keyword>
<dbReference type="Proteomes" id="UP000037069">
    <property type="component" value="Unassembled WGS sequence"/>
</dbReference>
<evidence type="ECO:0000256" key="3">
    <source>
        <dbReference type="ARBA" id="ARBA00022679"/>
    </source>
</evidence>
<dbReference type="EMBL" id="JRES01000562">
    <property type="protein sequence ID" value="KNC30178.1"/>
    <property type="molecule type" value="Genomic_DNA"/>
</dbReference>
<dbReference type="Gene3D" id="3.40.50.150">
    <property type="entry name" value="Vaccinia Virus protein VP39"/>
    <property type="match status" value="1"/>
</dbReference>
<dbReference type="InterPro" id="IPR029063">
    <property type="entry name" value="SAM-dependent_MTases_sf"/>
</dbReference>
<dbReference type="PANTHER" id="PTHR12315:SF0">
    <property type="entry name" value="7SK SNRNA METHYLPHOSPHATE CAPPING ENZYME"/>
    <property type="match status" value="1"/>
</dbReference>
<dbReference type="InterPro" id="IPR024160">
    <property type="entry name" value="BIN3_SAM-bd_dom"/>
</dbReference>
<keyword evidence="9" id="KW-1185">Reference proteome</keyword>
<dbReference type="SUPFAM" id="SSF53335">
    <property type="entry name" value="S-adenosyl-L-methionine-dependent methyltransferases"/>
    <property type="match status" value="1"/>
</dbReference>
<evidence type="ECO:0000256" key="6">
    <source>
        <dbReference type="RuleBase" id="RU367087"/>
    </source>
</evidence>
<dbReference type="AlphaFoldDB" id="A0A0L0CCL7"/>
<evidence type="ECO:0000256" key="4">
    <source>
        <dbReference type="ARBA" id="ARBA00022691"/>
    </source>
</evidence>
<keyword evidence="2 6" id="KW-0489">Methyltransferase</keyword>
<dbReference type="CDD" id="cd02440">
    <property type="entry name" value="AdoMet_MTases"/>
    <property type="match status" value="1"/>
</dbReference>
<dbReference type="OrthoDB" id="10017101at2759"/>
<evidence type="ECO:0000259" key="7">
    <source>
        <dbReference type="PROSITE" id="PS51515"/>
    </source>
</evidence>
<sequence length="356" mass="41600">MDLMSIQPNIANEREESEIKQLKRKIVDETCNETSKKLKHNEVPNIRNTEEIENGKQINKEENTQRLEDLNKNLYTTQNSSIDKETVTKVQLPNKVPISPKKRLEVAKPSSSSTSAAKGNKEKFIYGNYSQYYGYRNKDKDYHDIRLDVFAEQKEIFRNKQILDIGCNSGFITMEVAKQFEVKSIVGLDIDKSLINQAIKNLIKFKKSLPMDNELKRLQKFPFNITFVHGNYVLKNDVLLEIERPQFDVILCLSITKWIHLNFGDKGLKQAFRRMYLQLKPQGMLILEAQPFDNYGRRKKMTETIFKNFNEMKFLPKDFSEYLLSTEVGFSSVELMGVPDHCKKGFKRPIQIFFKK</sequence>
<dbReference type="GO" id="GO:0032259">
    <property type="term" value="P:methylation"/>
    <property type="evidence" value="ECO:0007669"/>
    <property type="project" value="UniProtKB-KW"/>
</dbReference>
<dbReference type="GO" id="GO:0008173">
    <property type="term" value="F:RNA methyltransferase activity"/>
    <property type="evidence" value="ECO:0007669"/>
    <property type="project" value="UniProtKB-UniRule"/>
</dbReference>
<dbReference type="PROSITE" id="PS51515">
    <property type="entry name" value="BIN3_SAM"/>
    <property type="match status" value="1"/>
</dbReference>
<dbReference type="GO" id="GO:0017069">
    <property type="term" value="F:snRNA binding"/>
    <property type="evidence" value="ECO:0007669"/>
    <property type="project" value="TreeGrafter"/>
</dbReference>
<dbReference type="Pfam" id="PF06859">
    <property type="entry name" value="Bin3"/>
    <property type="match status" value="1"/>
</dbReference>
<evidence type="ECO:0000313" key="8">
    <source>
        <dbReference type="EMBL" id="KNC30178.1"/>
    </source>
</evidence>
<dbReference type="GO" id="GO:0008171">
    <property type="term" value="F:O-methyltransferase activity"/>
    <property type="evidence" value="ECO:0007669"/>
    <property type="project" value="UniProtKB-UniRule"/>
</dbReference>
<evidence type="ECO:0000256" key="2">
    <source>
        <dbReference type="ARBA" id="ARBA00022603"/>
    </source>
</evidence>
<evidence type="ECO:0000313" key="9">
    <source>
        <dbReference type="Proteomes" id="UP000037069"/>
    </source>
</evidence>
<dbReference type="InterPro" id="IPR010675">
    <property type="entry name" value="Bin3_C"/>
</dbReference>
<comment type="similarity">
    <text evidence="1 6">Belongs to the methyltransferase superfamily.</text>
</comment>
<evidence type="ECO:0000256" key="1">
    <source>
        <dbReference type="ARBA" id="ARBA00008361"/>
    </source>
</evidence>
<reference evidence="8 9" key="1">
    <citation type="journal article" date="2015" name="Nat. Commun.">
        <title>Lucilia cuprina genome unlocks parasitic fly biology to underpin future interventions.</title>
        <authorList>
            <person name="Anstead C.A."/>
            <person name="Korhonen P.K."/>
            <person name="Young N.D."/>
            <person name="Hall R.S."/>
            <person name="Jex A.R."/>
            <person name="Murali S.C."/>
            <person name="Hughes D.S."/>
            <person name="Lee S.F."/>
            <person name="Perry T."/>
            <person name="Stroehlein A.J."/>
            <person name="Ansell B.R."/>
            <person name="Breugelmans B."/>
            <person name="Hofmann A."/>
            <person name="Qu J."/>
            <person name="Dugan S."/>
            <person name="Lee S.L."/>
            <person name="Chao H."/>
            <person name="Dinh H."/>
            <person name="Han Y."/>
            <person name="Doddapaneni H.V."/>
            <person name="Worley K.C."/>
            <person name="Muzny D.M."/>
            <person name="Ioannidis P."/>
            <person name="Waterhouse R.M."/>
            <person name="Zdobnov E.M."/>
            <person name="James P.J."/>
            <person name="Bagnall N.H."/>
            <person name="Kotze A.C."/>
            <person name="Gibbs R.A."/>
            <person name="Richards S."/>
            <person name="Batterham P."/>
            <person name="Gasser R.B."/>
        </authorList>
    </citation>
    <scope>NUCLEOTIDE SEQUENCE [LARGE SCALE GENOMIC DNA]</scope>
    <source>
        <strain evidence="8 9">LS</strain>
        <tissue evidence="8">Full body</tissue>
    </source>
</reference>
<dbReference type="EC" id="2.1.1.-" evidence="6"/>